<feature type="domain" description="Fringe-like glycosyltransferase" evidence="11">
    <location>
        <begin position="233"/>
        <end position="438"/>
    </location>
</feature>
<proteinExistence type="inferred from homology"/>
<protein>
    <submittedName>
        <fullName evidence="13">Beta-1,3-glucosyltransferase</fullName>
    </submittedName>
</protein>
<evidence type="ECO:0000256" key="7">
    <source>
        <dbReference type="ARBA" id="ARBA00022989"/>
    </source>
</evidence>
<keyword evidence="8" id="KW-0472">Membrane</keyword>
<evidence type="ECO:0000256" key="9">
    <source>
        <dbReference type="ARBA" id="ARBA00037847"/>
    </source>
</evidence>
<evidence type="ECO:0000313" key="12">
    <source>
        <dbReference type="Proteomes" id="UP000095287"/>
    </source>
</evidence>
<evidence type="ECO:0000256" key="5">
    <source>
        <dbReference type="ARBA" id="ARBA00022692"/>
    </source>
</evidence>
<dbReference type="Pfam" id="PF02434">
    <property type="entry name" value="Fringe"/>
    <property type="match status" value="1"/>
</dbReference>
<dbReference type="GO" id="GO:0012505">
    <property type="term" value="C:endomembrane system"/>
    <property type="evidence" value="ECO:0007669"/>
    <property type="project" value="UniProtKB-SubCell"/>
</dbReference>
<feature type="signal peptide" evidence="10">
    <location>
        <begin position="1"/>
        <end position="18"/>
    </location>
</feature>
<dbReference type="InterPro" id="IPR029044">
    <property type="entry name" value="Nucleotide-diphossugar_trans"/>
</dbReference>
<dbReference type="Gene3D" id="3.90.550.50">
    <property type="match status" value="1"/>
</dbReference>
<evidence type="ECO:0000259" key="11">
    <source>
        <dbReference type="Pfam" id="PF02434"/>
    </source>
</evidence>
<evidence type="ECO:0000256" key="8">
    <source>
        <dbReference type="ARBA" id="ARBA00023136"/>
    </source>
</evidence>
<dbReference type="FunFam" id="3.90.550.50:FF:000008">
    <property type="entry name" value="Beta-1,3-glucosyltransferase"/>
    <property type="match status" value="1"/>
</dbReference>
<evidence type="ECO:0000256" key="4">
    <source>
        <dbReference type="ARBA" id="ARBA00022679"/>
    </source>
</evidence>
<evidence type="ECO:0000256" key="6">
    <source>
        <dbReference type="ARBA" id="ARBA00022968"/>
    </source>
</evidence>
<feature type="chain" id="PRO_5009313503" evidence="10">
    <location>
        <begin position="19"/>
        <end position="474"/>
    </location>
</feature>
<keyword evidence="6" id="KW-0735">Signal-anchor</keyword>
<evidence type="ECO:0000313" key="13">
    <source>
        <dbReference type="WBParaSite" id="L893_g2694.t1"/>
    </source>
</evidence>
<reference evidence="13" key="1">
    <citation type="submission" date="2016-11" db="UniProtKB">
        <authorList>
            <consortium name="WormBaseParasite"/>
        </authorList>
    </citation>
    <scope>IDENTIFICATION</scope>
</reference>
<evidence type="ECO:0000256" key="10">
    <source>
        <dbReference type="SAM" id="SignalP"/>
    </source>
</evidence>
<evidence type="ECO:0000256" key="1">
    <source>
        <dbReference type="ARBA" id="ARBA00004606"/>
    </source>
</evidence>
<keyword evidence="7" id="KW-1133">Transmembrane helix</keyword>
<keyword evidence="12" id="KW-1185">Reference proteome</keyword>
<name>A0A1I7ZIR2_9BILA</name>
<keyword evidence="10" id="KW-0732">Signal</keyword>
<dbReference type="WBParaSite" id="L893_g2694.t1">
    <property type="protein sequence ID" value="L893_g2694.t1"/>
    <property type="gene ID" value="L893_g2694"/>
</dbReference>
<dbReference type="InterPro" id="IPR003378">
    <property type="entry name" value="Fringe-like_glycosylTrfase"/>
</dbReference>
<comment type="similarity">
    <text evidence="2">Belongs to the glycosyltransferase 31 family.</text>
</comment>
<dbReference type="PANTHER" id="PTHR10811">
    <property type="entry name" value="FRINGE-RELATED"/>
    <property type="match status" value="1"/>
</dbReference>
<keyword evidence="4" id="KW-0808">Transferase</keyword>
<accession>A0A1I7ZIR2</accession>
<comment type="subcellular location">
    <subcellularLocation>
        <location evidence="9">Endomembrane system</location>
        <topology evidence="9">Single-pass membrane protein</topology>
    </subcellularLocation>
    <subcellularLocation>
        <location evidence="1">Membrane</location>
        <topology evidence="1">Single-pass type II membrane protein</topology>
    </subcellularLocation>
</comment>
<dbReference type="AlphaFoldDB" id="A0A1I7ZIR2"/>
<organism evidence="12 13">
    <name type="scientific">Steinernema glaseri</name>
    <dbReference type="NCBI Taxonomy" id="37863"/>
    <lineage>
        <taxon>Eukaryota</taxon>
        <taxon>Metazoa</taxon>
        <taxon>Ecdysozoa</taxon>
        <taxon>Nematoda</taxon>
        <taxon>Chromadorea</taxon>
        <taxon>Rhabditida</taxon>
        <taxon>Tylenchina</taxon>
        <taxon>Panagrolaimomorpha</taxon>
        <taxon>Strongyloidoidea</taxon>
        <taxon>Steinernematidae</taxon>
        <taxon>Steinernema</taxon>
    </lineage>
</organism>
<keyword evidence="3" id="KW-0328">Glycosyltransferase</keyword>
<evidence type="ECO:0000256" key="3">
    <source>
        <dbReference type="ARBA" id="ARBA00022676"/>
    </source>
</evidence>
<sequence length="474" mass="54479">MYLRFLLILHALLRCAAGVDYGFVLLTQNFPYESDAARATKENVLSQARALGKKVDFILTHEDFPDAVGAWAFWPLVQRLQKRYSEIGTPQWLLIGESFTHFNLRLLEVLLKDADEGNVNFLGRALSDSSPSIVHHFDGFERKPSEPPFEYFDFSSGVAISQRLLEQILSYNLYAKTFTIDAKFEFTKFMKGHHGETLKSSKSFCYERSADCVAWFEVPDRSSITSCRPEGSLNKENVFFAVKTFSGFHKTRVVVIKRTWAREAKFVEYFSDSEDHYVPTIDLGVENTPRGHCEKTLRILKHFLEDHEVKEMNWLVVADDDTLLSLERLYRLLECFDEKKPLIVGQRYGYGFEADGLGGYDYPTGGSGMVFTRAAVELLAKNCECPLIDSPDDMVIGICARKHSIPIFHSSAFHQARSQDYPKEYLEKLPIISLHKFNELDPYKEYMDLLHTPSNRDEELSNCHEELSDHHEEL</sequence>
<dbReference type="GO" id="GO:0016757">
    <property type="term" value="F:glycosyltransferase activity"/>
    <property type="evidence" value="ECO:0007669"/>
    <property type="project" value="UniProtKB-KW"/>
</dbReference>
<evidence type="ECO:0000256" key="2">
    <source>
        <dbReference type="ARBA" id="ARBA00008661"/>
    </source>
</evidence>
<dbReference type="Proteomes" id="UP000095287">
    <property type="component" value="Unplaced"/>
</dbReference>
<dbReference type="SUPFAM" id="SSF53448">
    <property type="entry name" value="Nucleotide-diphospho-sugar transferases"/>
    <property type="match status" value="1"/>
</dbReference>
<keyword evidence="5" id="KW-0812">Transmembrane</keyword>
<dbReference type="GO" id="GO:0016020">
    <property type="term" value="C:membrane"/>
    <property type="evidence" value="ECO:0007669"/>
    <property type="project" value="UniProtKB-SubCell"/>
</dbReference>